<organism evidence="2 3">
    <name type="scientific">Chryseolinea serpens</name>
    <dbReference type="NCBI Taxonomy" id="947013"/>
    <lineage>
        <taxon>Bacteria</taxon>
        <taxon>Pseudomonadati</taxon>
        <taxon>Bacteroidota</taxon>
        <taxon>Cytophagia</taxon>
        <taxon>Cytophagales</taxon>
        <taxon>Fulvivirgaceae</taxon>
        <taxon>Chryseolinea</taxon>
    </lineage>
</organism>
<proteinExistence type="predicted"/>
<dbReference type="AlphaFoldDB" id="A0A1M5XTM3"/>
<protein>
    <recommendedName>
        <fullName evidence="4">EthD domain-containing protein</fullName>
    </recommendedName>
</protein>
<dbReference type="Proteomes" id="UP000184212">
    <property type="component" value="Unassembled WGS sequence"/>
</dbReference>
<dbReference type="STRING" id="947013.SAMN04488109_6858"/>
<gene>
    <name evidence="2" type="ORF">SAMN04488109_6858</name>
</gene>
<reference evidence="2 3" key="1">
    <citation type="submission" date="2016-11" db="EMBL/GenBank/DDBJ databases">
        <authorList>
            <person name="Jaros S."/>
            <person name="Januszkiewicz K."/>
            <person name="Wedrychowicz H."/>
        </authorList>
    </citation>
    <scope>NUCLEOTIDE SEQUENCE [LARGE SCALE GENOMIC DNA]</scope>
    <source>
        <strain evidence="2 3">DSM 24574</strain>
    </source>
</reference>
<evidence type="ECO:0000256" key="1">
    <source>
        <dbReference type="SAM" id="SignalP"/>
    </source>
</evidence>
<evidence type="ECO:0000313" key="3">
    <source>
        <dbReference type="Proteomes" id="UP000184212"/>
    </source>
</evidence>
<keyword evidence="1" id="KW-0732">Signal</keyword>
<evidence type="ECO:0000313" key="2">
    <source>
        <dbReference type="EMBL" id="SHI03099.1"/>
    </source>
</evidence>
<keyword evidence="3" id="KW-1185">Reference proteome</keyword>
<accession>A0A1M5XTM3</accession>
<evidence type="ECO:0008006" key="4">
    <source>
        <dbReference type="Google" id="ProtNLM"/>
    </source>
</evidence>
<feature type="chain" id="PRO_5012635550" description="EthD domain-containing protein" evidence="1">
    <location>
        <begin position="22"/>
        <end position="144"/>
    </location>
</feature>
<dbReference type="EMBL" id="FQWQ01000007">
    <property type="protein sequence ID" value="SHI03099.1"/>
    <property type="molecule type" value="Genomic_DNA"/>
</dbReference>
<dbReference type="OrthoDB" id="980892at2"/>
<name>A0A1M5XTM3_9BACT</name>
<sequence>MATTKQIGLVLLVVLCGNAYAQTKVDDAFIIENYYKVKWGYAEEFIALYKKNHYPLLKKALEKGDLLSITIEKPRQHATEDGRWDYRVTLKFKNAQAAFDPNLTEPYKKELYPDLEKLKREEQHRFELLVAHWDIEVQAIEADK</sequence>
<feature type="signal peptide" evidence="1">
    <location>
        <begin position="1"/>
        <end position="21"/>
    </location>
</feature>
<dbReference type="RefSeq" id="WP_073143562.1">
    <property type="nucleotide sequence ID" value="NZ_FQWQ01000007.1"/>
</dbReference>